<reference evidence="4" key="1">
    <citation type="journal article" date="2013" name="Curr. Biol.">
        <title>Colponemids represent multiple ancient alveolate lineages.</title>
        <authorList>
            <person name="Janouskovec J."/>
            <person name="Tikhonenkov D.V."/>
            <person name="Mikhailov K.V."/>
            <person name="Simdyanov T.G."/>
            <person name="Aleoshin V.V."/>
            <person name="Mylnikov A.P."/>
            <person name="Keeling P.J."/>
        </authorList>
    </citation>
    <scope>NUCLEOTIDE SEQUENCE</scope>
    <source>
        <strain evidence="4">Colp-5</strain>
    </source>
</reference>
<evidence type="ECO:0000256" key="2">
    <source>
        <dbReference type="ARBA" id="ARBA00022980"/>
    </source>
</evidence>
<dbReference type="AlphaFoldDB" id="V5KWK4"/>
<protein>
    <submittedName>
        <fullName evidence="4">Ribosomal protein S19</fullName>
    </submittedName>
</protein>
<dbReference type="GO" id="GO:0006412">
    <property type="term" value="P:translation"/>
    <property type="evidence" value="ECO:0007669"/>
    <property type="project" value="InterPro"/>
</dbReference>
<dbReference type="GO" id="GO:0005840">
    <property type="term" value="C:ribosome"/>
    <property type="evidence" value="ECO:0007669"/>
    <property type="project" value="UniProtKB-KW"/>
</dbReference>
<dbReference type="InterPro" id="IPR023575">
    <property type="entry name" value="Ribosomal_uS19_SF"/>
</dbReference>
<proteinExistence type="inferred from homology"/>
<reference evidence="4" key="2">
    <citation type="journal article" date="2014" name="PLoS ONE">
        <title>Description of Colponema vietnamica sp.n. and Acavomonas peruviana n. gen. n. sp., two new alveolate phyla (Colponemidia nom. nov. and Acavomonidia nom. nov.) and their contributions to reconstructing the ancestral state of alveolates and eukaryotes.</title>
        <authorList>
            <person name="Tikhonenkov D.V."/>
            <person name="Janouskovec J."/>
            <person name="Mylnikov A.P."/>
            <person name="Mikhailov K.V."/>
            <person name="Simdyanov T.G."/>
            <person name="Aleoshin V.V."/>
            <person name="Keeling P.J."/>
        </authorList>
    </citation>
    <scope>NUCLEOTIDE SEQUENCE</scope>
    <source>
        <strain evidence="4">Colp-5</strain>
    </source>
</reference>
<evidence type="ECO:0000256" key="1">
    <source>
        <dbReference type="ARBA" id="ARBA00007345"/>
    </source>
</evidence>
<dbReference type="Gene3D" id="3.30.860.10">
    <property type="entry name" value="30s Ribosomal Protein S19, Chain A"/>
    <property type="match status" value="1"/>
</dbReference>
<organism evidence="4">
    <name type="scientific">Acavomonas peruviana</name>
    <dbReference type="NCBI Taxonomy" id="1542312"/>
    <lineage>
        <taxon>Eukaryota</taxon>
        <taxon>Sar</taxon>
        <taxon>Alveolata</taxon>
        <taxon>Colponemida</taxon>
        <taxon>Acavomonidia</taxon>
        <taxon>Acavomonas</taxon>
    </lineage>
</organism>
<comment type="similarity">
    <text evidence="1">Belongs to the universal ribosomal protein uS19 family.</text>
</comment>
<dbReference type="SUPFAM" id="SSF54570">
    <property type="entry name" value="Ribosomal protein S19"/>
    <property type="match status" value="1"/>
</dbReference>
<evidence type="ECO:0000256" key="3">
    <source>
        <dbReference type="ARBA" id="ARBA00023274"/>
    </source>
</evidence>
<name>V5KWK4_9ALVE</name>
<accession>V5KWK4</accession>
<dbReference type="GO" id="GO:0003735">
    <property type="term" value="F:structural constituent of ribosome"/>
    <property type="evidence" value="ECO:0007669"/>
    <property type="project" value="InterPro"/>
</dbReference>
<keyword evidence="4" id="KW-0496">Mitochondrion</keyword>
<gene>
    <name evidence="4" type="primary">rps19</name>
</gene>
<dbReference type="EMBL" id="KF651061">
    <property type="protein sequence ID" value="AHA41668.1"/>
    <property type="molecule type" value="Genomic_DNA"/>
</dbReference>
<keyword evidence="2 4" id="KW-0689">Ribosomal protein</keyword>
<keyword evidence="3" id="KW-0687">Ribonucleoprotein</keyword>
<evidence type="ECO:0000313" key="4">
    <source>
        <dbReference type="EMBL" id="AHA41668.1"/>
    </source>
</evidence>
<dbReference type="GO" id="GO:1990904">
    <property type="term" value="C:ribonucleoprotein complex"/>
    <property type="evidence" value="ECO:0007669"/>
    <property type="project" value="UniProtKB-KW"/>
</dbReference>
<geneLocation type="mitochondrion" evidence="4"/>
<sequence length="74" mass="9123">MASFKKKLYNIYIKDFVNTRNSIRRSFPIVSYMVGKYYYIPNGKKYKNFYVKSDYVLNKSYNFKFGDFFNTRKY</sequence>